<dbReference type="Proteomes" id="UP000182762">
    <property type="component" value="Unassembled WGS sequence"/>
</dbReference>
<evidence type="ECO:0000313" key="6">
    <source>
        <dbReference type="EMBL" id="SFQ38463.1"/>
    </source>
</evidence>
<comment type="pathway">
    <text evidence="1">Carbohydrate acid metabolism.</text>
</comment>
<evidence type="ECO:0000256" key="1">
    <source>
        <dbReference type="ARBA" id="ARBA00004761"/>
    </source>
</evidence>
<comment type="similarity">
    <text evidence="2">Belongs to the KHG/KDPG aldolase family.</text>
</comment>
<gene>
    <name evidence="6" type="ORF">SAMN02745910_01198</name>
</gene>
<dbReference type="Gene3D" id="3.20.20.70">
    <property type="entry name" value="Aldolase class I"/>
    <property type="match status" value="1"/>
</dbReference>
<dbReference type="NCBIfam" id="NF005119">
    <property type="entry name" value="PRK06552.1"/>
    <property type="match status" value="1"/>
</dbReference>
<dbReference type="Pfam" id="PF01081">
    <property type="entry name" value="Aldolase"/>
    <property type="match status" value="1"/>
</dbReference>
<protein>
    <submittedName>
        <fullName evidence="6">2-dehydro-3-deoxyphosphogluconate aldolase / (4S)-4-hydroxy-2-oxoglutarate aldolase</fullName>
    </submittedName>
</protein>
<keyword evidence="5" id="KW-0119">Carbohydrate metabolism</keyword>
<dbReference type="InterPro" id="IPR000887">
    <property type="entry name" value="Aldlse_KDPG_KHG"/>
</dbReference>
<name>A0A1I5Y2Q3_9BACI</name>
<proteinExistence type="inferred from homology"/>
<reference evidence="6 7" key="1">
    <citation type="submission" date="2016-10" db="EMBL/GenBank/DDBJ databases">
        <authorList>
            <person name="Varghese N."/>
            <person name="Submissions S."/>
        </authorList>
    </citation>
    <scope>NUCLEOTIDE SEQUENCE [LARGE SCALE GENOMIC DNA]</scope>
    <source>
        <strain evidence="6 7">DSM 13796</strain>
    </source>
</reference>
<evidence type="ECO:0000256" key="5">
    <source>
        <dbReference type="ARBA" id="ARBA00023277"/>
    </source>
</evidence>
<keyword evidence="7" id="KW-1185">Reference proteome</keyword>
<keyword evidence="4" id="KW-0456">Lyase</keyword>
<organism evidence="6 7">
    <name type="scientific">Priestia endophytica DSM 13796</name>
    <dbReference type="NCBI Taxonomy" id="1121089"/>
    <lineage>
        <taxon>Bacteria</taxon>
        <taxon>Bacillati</taxon>
        <taxon>Bacillota</taxon>
        <taxon>Bacilli</taxon>
        <taxon>Bacillales</taxon>
        <taxon>Bacillaceae</taxon>
        <taxon>Priestia</taxon>
    </lineage>
</organism>
<dbReference type="CDD" id="cd00452">
    <property type="entry name" value="KDPG_aldolase"/>
    <property type="match status" value="1"/>
</dbReference>
<dbReference type="EMBL" id="FOXX01000002">
    <property type="protein sequence ID" value="SFQ38463.1"/>
    <property type="molecule type" value="Genomic_DNA"/>
</dbReference>
<evidence type="ECO:0000256" key="3">
    <source>
        <dbReference type="ARBA" id="ARBA00011233"/>
    </source>
</evidence>
<dbReference type="SUPFAM" id="SSF51569">
    <property type="entry name" value="Aldolase"/>
    <property type="match status" value="1"/>
</dbReference>
<dbReference type="PANTHER" id="PTHR30246">
    <property type="entry name" value="2-KETO-3-DEOXY-6-PHOSPHOGLUCONATE ALDOLASE"/>
    <property type="match status" value="1"/>
</dbReference>
<dbReference type="RefSeq" id="WP_061803631.1">
    <property type="nucleotide sequence ID" value="NZ_FOXX01000002.1"/>
</dbReference>
<evidence type="ECO:0000313" key="7">
    <source>
        <dbReference type="Proteomes" id="UP000182762"/>
    </source>
</evidence>
<dbReference type="GeneID" id="93709924"/>
<comment type="caution">
    <text evidence="6">The sequence shown here is derived from an EMBL/GenBank/DDBJ whole genome shotgun (WGS) entry which is preliminary data.</text>
</comment>
<dbReference type="PANTHER" id="PTHR30246:SF1">
    <property type="entry name" value="2-DEHYDRO-3-DEOXY-6-PHOSPHOGALACTONATE ALDOLASE-RELATED"/>
    <property type="match status" value="1"/>
</dbReference>
<dbReference type="NCBIfam" id="TIGR01182">
    <property type="entry name" value="eda"/>
    <property type="match status" value="1"/>
</dbReference>
<comment type="subunit">
    <text evidence="3">Homotrimer.</text>
</comment>
<accession>A0A1I5Y2Q3</accession>
<dbReference type="InterPro" id="IPR013785">
    <property type="entry name" value="Aldolase_TIM"/>
</dbReference>
<sequence>MKKLQVLSKISECGIVAVVRGDSKEEALKTSEACIAGGITGIEVTFTIQGAEEVIKELSFSYDKNVNVCIGAGTVLDSVTARTAILAGAQFIVSPCFDVETAKLCNLYGVPYMPGCMTVTEMKEALCYGVDVIKLFPGSAFGPDYVKAVKAPLPQVNIMPTGGVDLDNVEDWIRSGCIAVGVGGKLMAPAKTGNFSQISLLARQYVEKVQNVRMALQ</sequence>
<evidence type="ECO:0000256" key="4">
    <source>
        <dbReference type="ARBA" id="ARBA00023239"/>
    </source>
</evidence>
<evidence type="ECO:0000256" key="2">
    <source>
        <dbReference type="ARBA" id="ARBA00006906"/>
    </source>
</evidence>